<evidence type="ECO:0000313" key="1">
    <source>
        <dbReference type="EMBL" id="GEU87970.1"/>
    </source>
</evidence>
<dbReference type="AlphaFoldDB" id="A0A6L2NP91"/>
<sequence>MDDEKEIAELKNLMVIIPDVEEVAIDAIPLAIKSLRITKFEPHVEDAVWRKQEVYKVLEWNLYDSYGVHSLRMQSMHIYMLVEKKYPLTPSTLTMMLQKKLQIDSQSEMAYQLLRVNAASECYYCQYKVTTVSDEVNAAHGKD</sequence>
<gene>
    <name evidence="1" type="ORF">Tci_059948</name>
</gene>
<proteinExistence type="predicted"/>
<reference evidence="1" key="1">
    <citation type="journal article" date="2019" name="Sci. Rep.">
        <title>Draft genome of Tanacetum cinerariifolium, the natural source of mosquito coil.</title>
        <authorList>
            <person name="Yamashiro T."/>
            <person name="Shiraishi A."/>
            <person name="Satake H."/>
            <person name="Nakayama K."/>
        </authorList>
    </citation>
    <scope>NUCLEOTIDE SEQUENCE</scope>
</reference>
<organism evidence="1">
    <name type="scientific">Tanacetum cinerariifolium</name>
    <name type="common">Dalmatian daisy</name>
    <name type="synonym">Chrysanthemum cinerariifolium</name>
    <dbReference type="NCBI Taxonomy" id="118510"/>
    <lineage>
        <taxon>Eukaryota</taxon>
        <taxon>Viridiplantae</taxon>
        <taxon>Streptophyta</taxon>
        <taxon>Embryophyta</taxon>
        <taxon>Tracheophyta</taxon>
        <taxon>Spermatophyta</taxon>
        <taxon>Magnoliopsida</taxon>
        <taxon>eudicotyledons</taxon>
        <taxon>Gunneridae</taxon>
        <taxon>Pentapetalae</taxon>
        <taxon>asterids</taxon>
        <taxon>campanulids</taxon>
        <taxon>Asterales</taxon>
        <taxon>Asteraceae</taxon>
        <taxon>Asteroideae</taxon>
        <taxon>Anthemideae</taxon>
        <taxon>Anthemidinae</taxon>
        <taxon>Tanacetum</taxon>
    </lineage>
</organism>
<dbReference type="EMBL" id="BKCJ010009648">
    <property type="protein sequence ID" value="GEU87970.1"/>
    <property type="molecule type" value="Genomic_DNA"/>
</dbReference>
<accession>A0A6L2NP91</accession>
<name>A0A6L2NP91_TANCI</name>
<comment type="caution">
    <text evidence="1">The sequence shown here is derived from an EMBL/GenBank/DDBJ whole genome shotgun (WGS) entry which is preliminary data.</text>
</comment>
<protein>
    <submittedName>
        <fullName evidence="1">Uncharacterized protein</fullName>
    </submittedName>
</protein>